<dbReference type="EMBL" id="JAUESC010000001">
    <property type="protein sequence ID" value="KAK0608124.1"/>
    <property type="molecule type" value="Genomic_DNA"/>
</dbReference>
<evidence type="ECO:0008006" key="9">
    <source>
        <dbReference type="Google" id="ProtNLM"/>
    </source>
</evidence>
<keyword evidence="4" id="KW-0964">Secreted</keyword>
<evidence type="ECO:0000256" key="1">
    <source>
        <dbReference type="ARBA" id="ARBA00004613"/>
    </source>
</evidence>
<keyword evidence="3" id="KW-0713">Self-incompatibility</keyword>
<reference evidence="7" key="1">
    <citation type="journal article" date="2022" name="Plant J.">
        <title>Strategies of tolerance reflected in two North American maple genomes.</title>
        <authorList>
            <person name="McEvoy S.L."/>
            <person name="Sezen U.U."/>
            <person name="Trouern-Trend A."/>
            <person name="McMahon S.M."/>
            <person name="Schaberg P.G."/>
            <person name="Yang J."/>
            <person name="Wegrzyn J.L."/>
            <person name="Swenson N.G."/>
        </authorList>
    </citation>
    <scope>NUCLEOTIDE SEQUENCE</scope>
    <source>
        <strain evidence="7">NS2018</strain>
    </source>
</reference>
<sequence>MTKLVIIYFVQIVILALLFNIGQTTVEESSGNDVASVHVINGLPEKSKAMKIECSLKGKSVGIFHDLVVGDEYSWIVKEKGLYFCEAIWGSLVGSWHAFQPRRDANHTSVFWLVKHNGFFLSWDNSTWIKRSTWETE</sequence>
<dbReference type="PANTHER" id="PTHR35630">
    <property type="entry name" value="LEGUMINOSIN GROUP486 SECRETED PEPTIDE"/>
    <property type="match status" value="1"/>
</dbReference>
<comment type="subcellular location">
    <subcellularLocation>
        <location evidence="1">Secreted</location>
    </subcellularLocation>
</comment>
<keyword evidence="5 6" id="KW-0732">Signal</keyword>
<dbReference type="AlphaFoldDB" id="A0AA39W328"/>
<reference evidence="7" key="2">
    <citation type="submission" date="2023-06" db="EMBL/GenBank/DDBJ databases">
        <authorList>
            <person name="Swenson N.G."/>
            <person name="Wegrzyn J.L."/>
            <person name="Mcevoy S.L."/>
        </authorList>
    </citation>
    <scope>NUCLEOTIDE SEQUENCE</scope>
    <source>
        <strain evidence="7">NS2018</strain>
        <tissue evidence="7">Leaf</tissue>
    </source>
</reference>
<proteinExistence type="inferred from homology"/>
<comment type="similarity">
    <text evidence="2">Belongs to the plant self-incompatibility (S1) protein family.</text>
</comment>
<dbReference type="GO" id="GO:0060320">
    <property type="term" value="P:rejection of self pollen"/>
    <property type="evidence" value="ECO:0007669"/>
    <property type="project" value="UniProtKB-KW"/>
</dbReference>
<comment type="caution">
    <text evidence="7">The sequence shown here is derived from an EMBL/GenBank/DDBJ whole genome shotgun (WGS) entry which is preliminary data.</text>
</comment>
<keyword evidence="8" id="KW-1185">Reference proteome</keyword>
<accession>A0AA39W328</accession>
<evidence type="ECO:0000313" key="8">
    <source>
        <dbReference type="Proteomes" id="UP001168877"/>
    </source>
</evidence>
<name>A0AA39W328_ACESA</name>
<feature type="signal peptide" evidence="6">
    <location>
        <begin position="1"/>
        <end position="24"/>
    </location>
</feature>
<feature type="chain" id="PRO_5041313406" description="S-protein homolog" evidence="6">
    <location>
        <begin position="25"/>
        <end position="137"/>
    </location>
</feature>
<dbReference type="PANTHER" id="PTHR35630:SF1">
    <property type="entry name" value="LEGUMINOSIN GROUP486 SECRETED PEPTIDE"/>
    <property type="match status" value="1"/>
</dbReference>
<evidence type="ECO:0000256" key="5">
    <source>
        <dbReference type="ARBA" id="ARBA00022729"/>
    </source>
</evidence>
<organism evidence="7 8">
    <name type="scientific">Acer saccharum</name>
    <name type="common">Sugar maple</name>
    <dbReference type="NCBI Taxonomy" id="4024"/>
    <lineage>
        <taxon>Eukaryota</taxon>
        <taxon>Viridiplantae</taxon>
        <taxon>Streptophyta</taxon>
        <taxon>Embryophyta</taxon>
        <taxon>Tracheophyta</taxon>
        <taxon>Spermatophyta</taxon>
        <taxon>Magnoliopsida</taxon>
        <taxon>eudicotyledons</taxon>
        <taxon>Gunneridae</taxon>
        <taxon>Pentapetalae</taxon>
        <taxon>rosids</taxon>
        <taxon>malvids</taxon>
        <taxon>Sapindales</taxon>
        <taxon>Sapindaceae</taxon>
        <taxon>Hippocastanoideae</taxon>
        <taxon>Acereae</taxon>
        <taxon>Acer</taxon>
    </lineage>
</organism>
<dbReference type="Pfam" id="PF05938">
    <property type="entry name" value="Self-incomp_S1"/>
    <property type="match status" value="1"/>
</dbReference>
<dbReference type="GO" id="GO:0005576">
    <property type="term" value="C:extracellular region"/>
    <property type="evidence" value="ECO:0007669"/>
    <property type="project" value="UniProtKB-SubCell"/>
</dbReference>
<evidence type="ECO:0000256" key="2">
    <source>
        <dbReference type="ARBA" id="ARBA00005581"/>
    </source>
</evidence>
<dbReference type="Proteomes" id="UP001168877">
    <property type="component" value="Unassembled WGS sequence"/>
</dbReference>
<evidence type="ECO:0000256" key="3">
    <source>
        <dbReference type="ARBA" id="ARBA00022471"/>
    </source>
</evidence>
<protein>
    <recommendedName>
        <fullName evidence="9">S-protein homolog</fullName>
    </recommendedName>
</protein>
<evidence type="ECO:0000256" key="4">
    <source>
        <dbReference type="ARBA" id="ARBA00022525"/>
    </source>
</evidence>
<evidence type="ECO:0000313" key="7">
    <source>
        <dbReference type="EMBL" id="KAK0608124.1"/>
    </source>
</evidence>
<evidence type="ECO:0000256" key="6">
    <source>
        <dbReference type="SAM" id="SignalP"/>
    </source>
</evidence>
<gene>
    <name evidence="7" type="ORF">LWI29_025827</name>
</gene>
<dbReference type="InterPro" id="IPR010264">
    <property type="entry name" value="Self-incomp_S1"/>
</dbReference>